<sequence length="517" mass="57093">MTLFKNYRVYILTTVAYLGSLLFGYDTGVMGSVLALDSFKKDFMLPMGSSGFASSKNAQVSSNVVSLLTAGCFFGAIFAAAINDRIGRRYTLMLFSVVFLIGAAIQVGAHHAIGMIYGGRVVAGLGIGGMSSVTPVFVSENCPPETRGRITGLFQEFLVIGSTFAYWLDYGVSLHIPESTKQWRVPVAIQLIPGGLMFIGLFFLRESPRWLMKQDRQDEALESLAYIRNEPITSELVRREMAEIRASLEEESAATQGVTWKECLQKSNRRRILFAFMLMLCQQFTGTNSIGYYAPEIFQTVGLSKTNSSLFATGIYGTVKVVATGLFLIIGIDRWGRKNSLIGGGVWMASMMFIIGAVLATNPPDTNSSQVSHASIAMVCMIYFYVIGYSASWGPTPWVYLSEMFPTRLRAYGVGLGSSTQWLFNFVVTEFTPHAVNNIGWRTFLMFGIFCMVMSIFVLLFMKETKGRTLEEIDVLFGAVDEEQRRADVEHALHKGLGTDAETKEGACVAHDERAMA</sequence>
<keyword evidence="4 8" id="KW-0812">Transmembrane</keyword>
<evidence type="ECO:0000313" key="10">
    <source>
        <dbReference type="EMBL" id="TQB73167.1"/>
    </source>
</evidence>
<dbReference type="OrthoDB" id="508119at2759"/>
<dbReference type="AlphaFoldDB" id="A0A507QYQ5"/>
<name>A0A507QYQ5_MONPU</name>
<feature type="domain" description="Major facilitator superfamily (MFS) profile" evidence="9">
    <location>
        <begin position="12"/>
        <end position="466"/>
    </location>
</feature>
<organism evidence="10 11">
    <name type="scientific">Monascus purpureus</name>
    <name type="common">Red mold</name>
    <name type="synonym">Monascus anka</name>
    <dbReference type="NCBI Taxonomy" id="5098"/>
    <lineage>
        <taxon>Eukaryota</taxon>
        <taxon>Fungi</taxon>
        <taxon>Dikarya</taxon>
        <taxon>Ascomycota</taxon>
        <taxon>Pezizomycotina</taxon>
        <taxon>Eurotiomycetes</taxon>
        <taxon>Eurotiomycetidae</taxon>
        <taxon>Eurotiales</taxon>
        <taxon>Aspergillaceae</taxon>
        <taxon>Monascus</taxon>
    </lineage>
</organism>
<dbReference type="PANTHER" id="PTHR48022:SF23">
    <property type="entry name" value="MAJOR FACILITATOR SUPERFAMILY (MFS) PROFILE DOMAIN-CONTAINING PROTEIN"/>
    <property type="match status" value="1"/>
</dbReference>
<proteinExistence type="inferred from homology"/>
<keyword evidence="11" id="KW-1185">Reference proteome</keyword>
<dbReference type="CDD" id="cd17356">
    <property type="entry name" value="MFS_HXT"/>
    <property type="match status" value="1"/>
</dbReference>
<accession>A0A507QYQ5</accession>
<dbReference type="InterPro" id="IPR005829">
    <property type="entry name" value="Sugar_transporter_CS"/>
</dbReference>
<dbReference type="PROSITE" id="PS00217">
    <property type="entry name" value="SUGAR_TRANSPORT_2"/>
    <property type="match status" value="1"/>
</dbReference>
<feature type="transmembrane region" description="Helical" evidence="8">
    <location>
        <begin position="115"/>
        <end position="138"/>
    </location>
</feature>
<evidence type="ECO:0000313" key="11">
    <source>
        <dbReference type="Proteomes" id="UP000319663"/>
    </source>
</evidence>
<evidence type="ECO:0000256" key="2">
    <source>
        <dbReference type="ARBA" id="ARBA00010992"/>
    </source>
</evidence>
<comment type="similarity">
    <text evidence="2 7">Belongs to the major facilitator superfamily. Sugar transporter (TC 2.A.1.1) family.</text>
</comment>
<feature type="transmembrane region" description="Helical" evidence="8">
    <location>
        <begin position="187"/>
        <end position="204"/>
    </location>
</feature>
<evidence type="ECO:0000256" key="4">
    <source>
        <dbReference type="ARBA" id="ARBA00022692"/>
    </source>
</evidence>
<dbReference type="FunFam" id="1.20.1250.20:FF:000026">
    <property type="entry name" value="MFS quinate transporter QutD"/>
    <property type="match status" value="1"/>
</dbReference>
<feature type="transmembrane region" description="Helical" evidence="8">
    <location>
        <begin position="64"/>
        <end position="83"/>
    </location>
</feature>
<dbReference type="Pfam" id="PF00083">
    <property type="entry name" value="Sugar_tr"/>
    <property type="match status" value="1"/>
</dbReference>
<evidence type="ECO:0000256" key="8">
    <source>
        <dbReference type="SAM" id="Phobius"/>
    </source>
</evidence>
<dbReference type="Proteomes" id="UP000319663">
    <property type="component" value="Unassembled WGS sequence"/>
</dbReference>
<dbReference type="SUPFAM" id="SSF103473">
    <property type="entry name" value="MFS general substrate transporter"/>
    <property type="match status" value="1"/>
</dbReference>
<feature type="transmembrane region" description="Helical" evidence="8">
    <location>
        <begin position="150"/>
        <end position="167"/>
    </location>
</feature>
<feature type="transmembrane region" description="Helical" evidence="8">
    <location>
        <begin position="314"/>
        <end position="332"/>
    </location>
</feature>
<dbReference type="STRING" id="5098.A0A507QYQ5"/>
<feature type="transmembrane region" description="Helical" evidence="8">
    <location>
        <begin position="339"/>
        <end position="359"/>
    </location>
</feature>
<dbReference type="NCBIfam" id="TIGR00879">
    <property type="entry name" value="SP"/>
    <property type="match status" value="1"/>
</dbReference>
<dbReference type="InterPro" id="IPR020846">
    <property type="entry name" value="MFS_dom"/>
</dbReference>
<dbReference type="PROSITE" id="PS00216">
    <property type="entry name" value="SUGAR_TRANSPORT_1"/>
    <property type="match status" value="1"/>
</dbReference>
<comment type="subcellular location">
    <subcellularLocation>
        <location evidence="1">Membrane</location>
        <topology evidence="1">Multi-pass membrane protein</topology>
    </subcellularLocation>
</comment>
<evidence type="ECO:0000259" key="9">
    <source>
        <dbReference type="PROSITE" id="PS50850"/>
    </source>
</evidence>
<keyword evidence="5 8" id="KW-1133">Transmembrane helix</keyword>
<dbReference type="InterPro" id="IPR005828">
    <property type="entry name" value="MFS_sugar_transport-like"/>
</dbReference>
<evidence type="ECO:0000256" key="7">
    <source>
        <dbReference type="RuleBase" id="RU003346"/>
    </source>
</evidence>
<reference evidence="10 11" key="1">
    <citation type="submission" date="2019-06" db="EMBL/GenBank/DDBJ databases">
        <title>Wine fermentation using esterase from Monascus purpureus.</title>
        <authorList>
            <person name="Geng C."/>
            <person name="Zhang Y."/>
        </authorList>
    </citation>
    <scope>NUCLEOTIDE SEQUENCE [LARGE SCALE GENOMIC DNA]</scope>
    <source>
        <strain evidence="10">HQ1</strain>
    </source>
</reference>
<feature type="transmembrane region" description="Helical" evidence="8">
    <location>
        <begin position="272"/>
        <end position="294"/>
    </location>
</feature>
<gene>
    <name evidence="10" type="ORF">MPDQ_006084</name>
</gene>
<dbReference type="PRINTS" id="PR00171">
    <property type="entry name" value="SUGRTRNSPORT"/>
</dbReference>
<evidence type="ECO:0000256" key="1">
    <source>
        <dbReference type="ARBA" id="ARBA00004141"/>
    </source>
</evidence>
<feature type="transmembrane region" description="Helical" evidence="8">
    <location>
        <begin position="7"/>
        <end position="25"/>
    </location>
</feature>
<dbReference type="InterPro" id="IPR036259">
    <property type="entry name" value="MFS_trans_sf"/>
</dbReference>
<evidence type="ECO:0000256" key="6">
    <source>
        <dbReference type="ARBA" id="ARBA00023136"/>
    </source>
</evidence>
<feature type="transmembrane region" description="Helical" evidence="8">
    <location>
        <begin position="90"/>
        <end position="109"/>
    </location>
</feature>
<dbReference type="GO" id="GO:0016020">
    <property type="term" value="C:membrane"/>
    <property type="evidence" value="ECO:0007669"/>
    <property type="project" value="UniProtKB-SubCell"/>
</dbReference>
<keyword evidence="3 7" id="KW-0813">Transport</keyword>
<dbReference type="Gene3D" id="1.20.1250.20">
    <property type="entry name" value="MFS general substrate transporter like domains"/>
    <property type="match status" value="1"/>
</dbReference>
<feature type="transmembrane region" description="Helical" evidence="8">
    <location>
        <begin position="409"/>
        <end position="427"/>
    </location>
</feature>
<dbReference type="GO" id="GO:0005351">
    <property type="term" value="F:carbohydrate:proton symporter activity"/>
    <property type="evidence" value="ECO:0007669"/>
    <property type="project" value="TreeGrafter"/>
</dbReference>
<comment type="caution">
    <text evidence="10">The sequence shown here is derived from an EMBL/GenBank/DDBJ whole genome shotgun (WGS) entry which is preliminary data.</text>
</comment>
<dbReference type="PANTHER" id="PTHR48022">
    <property type="entry name" value="PLASTIDIC GLUCOSE TRANSPORTER 4"/>
    <property type="match status" value="1"/>
</dbReference>
<protein>
    <recommendedName>
        <fullName evidence="9">Major facilitator superfamily (MFS) profile domain-containing protein</fullName>
    </recommendedName>
</protein>
<feature type="transmembrane region" description="Helical" evidence="8">
    <location>
        <begin position="439"/>
        <end position="461"/>
    </location>
</feature>
<dbReference type="InterPro" id="IPR003663">
    <property type="entry name" value="Sugar/inositol_transpt"/>
</dbReference>
<dbReference type="PROSITE" id="PS50850">
    <property type="entry name" value="MFS"/>
    <property type="match status" value="1"/>
</dbReference>
<feature type="transmembrane region" description="Helical" evidence="8">
    <location>
        <begin position="371"/>
        <end position="388"/>
    </location>
</feature>
<dbReference type="EMBL" id="VIFY01000049">
    <property type="protein sequence ID" value="TQB73167.1"/>
    <property type="molecule type" value="Genomic_DNA"/>
</dbReference>
<keyword evidence="6 8" id="KW-0472">Membrane</keyword>
<dbReference type="InterPro" id="IPR050360">
    <property type="entry name" value="MFS_Sugar_Transporters"/>
</dbReference>
<evidence type="ECO:0000256" key="3">
    <source>
        <dbReference type="ARBA" id="ARBA00022448"/>
    </source>
</evidence>
<evidence type="ECO:0000256" key="5">
    <source>
        <dbReference type="ARBA" id="ARBA00022989"/>
    </source>
</evidence>